<keyword evidence="3" id="KW-0812">Transmembrane</keyword>
<dbReference type="Proteomes" id="UP000683925">
    <property type="component" value="Unassembled WGS sequence"/>
</dbReference>
<dbReference type="AlphaFoldDB" id="A0A8S1V620"/>
<comment type="caution">
    <text evidence="4">The sequence shown here is derived from an EMBL/GenBank/DDBJ whole genome shotgun (WGS) entry which is preliminary data.</text>
</comment>
<proteinExistence type="predicted"/>
<keyword evidence="3" id="KW-1133">Transmembrane helix</keyword>
<evidence type="ECO:0000256" key="1">
    <source>
        <dbReference type="ARBA" id="ARBA00022737"/>
    </source>
</evidence>
<reference evidence="4" key="1">
    <citation type="submission" date="2021-01" db="EMBL/GenBank/DDBJ databases">
        <authorList>
            <consortium name="Genoscope - CEA"/>
            <person name="William W."/>
        </authorList>
    </citation>
    <scope>NUCLEOTIDE SEQUENCE</scope>
</reference>
<evidence type="ECO:0000256" key="3">
    <source>
        <dbReference type="SAM" id="Phobius"/>
    </source>
</evidence>
<keyword evidence="5" id="KW-1185">Reference proteome</keyword>
<evidence type="ECO:0000313" key="5">
    <source>
        <dbReference type="Proteomes" id="UP000683925"/>
    </source>
</evidence>
<organism evidence="4 5">
    <name type="scientific">Paramecium octaurelia</name>
    <dbReference type="NCBI Taxonomy" id="43137"/>
    <lineage>
        <taxon>Eukaryota</taxon>
        <taxon>Sar</taxon>
        <taxon>Alveolata</taxon>
        <taxon>Ciliophora</taxon>
        <taxon>Intramacronucleata</taxon>
        <taxon>Oligohymenophorea</taxon>
        <taxon>Peniculida</taxon>
        <taxon>Parameciidae</taxon>
        <taxon>Paramecium</taxon>
    </lineage>
</organism>
<gene>
    <name evidence="4" type="ORF">POCTA_138.1.T0600305</name>
</gene>
<sequence>MNKLEEALQNYDFATTKYPEHADNQFHLRKFYISFFLATPLLYFLVLRMTTIIVQVQSIKGQNTIQKQQLIKQIDMKKHCIILIQLLIQKLLAQRYINKLNIFSASTLSQIYRFEDALQNYDFAIMRNPDQPNLYYWKATTLFLFKLFHFIKMTRFEETLQYLDRAIQINPENSQYYYSKGKKNKISFAARTSF</sequence>
<dbReference type="InterPro" id="IPR051685">
    <property type="entry name" value="Ycf3/AcsC/BcsC/TPR_MFPF"/>
</dbReference>
<dbReference type="EMBL" id="CAJJDP010000059">
    <property type="protein sequence ID" value="CAD8172790.1"/>
    <property type="molecule type" value="Genomic_DNA"/>
</dbReference>
<protein>
    <submittedName>
        <fullName evidence="4">Uncharacterized protein</fullName>
    </submittedName>
</protein>
<keyword evidence="3" id="KW-0472">Membrane</keyword>
<keyword evidence="1" id="KW-0677">Repeat</keyword>
<accession>A0A8S1V620</accession>
<keyword evidence="2" id="KW-0802">TPR repeat</keyword>
<feature type="transmembrane region" description="Helical" evidence="3">
    <location>
        <begin position="31"/>
        <end position="59"/>
    </location>
</feature>
<evidence type="ECO:0000313" key="4">
    <source>
        <dbReference type="EMBL" id="CAD8172790.1"/>
    </source>
</evidence>
<name>A0A8S1V620_PAROT</name>
<dbReference type="PANTHER" id="PTHR44943">
    <property type="entry name" value="CELLULOSE SYNTHASE OPERON PROTEIN C"/>
    <property type="match status" value="1"/>
</dbReference>
<evidence type="ECO:0000256" key="2">
    <source>
        <dbReference type="ARBA" id="ARBA00022803"/>
    </source>
</evidence>
<dbReference type="PANTHER" id="PTHR44943:SF4">
    <property type="entry name" value="TPR REPEAT-CONTAINING PROTEIN MJ0798"/>
    <property type="match status" value="1"/>
</dbReference>